<sequence length="106" mass="11696">MCERSPCWTAQRDTTIVAVPLDSARSLLPQLLEQCSTRKDEASSVEVTWPDGKVASRNVASGEMNSVLEIPYPREEDRLQDPAPLEVRKAPGPDGQKRGLIHKPMG</sequence>
<evidence type="ECO:0000313" key="2">
    <source>
        <dbReference type="EMBL" id="KAK1333568.1"/>
    </source>
</evidence>
<comment type="caution">
    <text evidence="2">The sequence shown here is derived from an EMBL/GenBank/DDBJ whole genome shotgun (WGS) entry which is preliminary data.</text>
</comment>
<dbReference type="AlphaFoldDB" id="A0AA40LJ60"/>
<gene>
    <name evidence="2" type="ORF">QTO34_005953</name>
</gene>
<name>A0AA40LJ60_CNENI</name>
<accession>A0AA40LJ60</accession>
<proteinExistence type="predicted"/>
<feature type="compositionally biased region" description="Basic and acidic residues" evidence="1">
    <location>
        <begin position="72"/>
        <end position="97"/>
    </location>
</feature>
<dbReference type="EMBL" id="JAULJE010000016">
    <property type="protein sequence ID" value="KAK1333568.1"/>
    <property type="molecule type" value="Genomic_DNA"/>
</dbReference>
<protein>
    <recommendedName>
        <fullName evidence="4">ASPIC/UnbV domain-containing protein</fullName>
    </recommendedName>
</protein>
<organism evidence="2 3">
    <name type="scientific">Cnephaeus nilssonii</name>
    <name type="common">Northern bat</name>
    <name type="synonym">Eptesicus nilssonii</name>
    <dbReference type="NCBI Taxonomy" id="3371016"/>
    <lineage>
        <taxon>Eukaryota</taxon>
        <taxon>Metazoa</taxon>
        <taxon>Chordata</taxon>
        <taxon>Craniata</taxon>
        <taxon>Vertebrata</taxon>
        <taxon>Euteleostomi</taxon>
        <taxon>Mammalia</taxon>
        <taxon>Eutheria</taxon>
        <taxon>Laurasiatheria</taxon>
        <taxon>Chiroptera</taxon>
        <taxon>Yangochiroptera</taxon>
        <taxon>Vespertilionidae</taxon>
        <taxon>Cnephaeus</taxon>
    </lineage>
</organism>
<evidence type="ECO:0000313" key="3">
    <source>
        <dbReference type="Proteomes" id="UP001177744"/>
    </source>
</evidence>
<feature type="region of interest" description="Disordered" evidence="1">
    <location>
        <begin position="70"/>
        <end position="106"/>
    </location>
</feature>
<reference evidence="2" key="1">
    <citation type="submission" date="2023-06" db="EMBL/GenBank/DDBJ databases">
        <title>Reference genome for the Northern bat (Eptesicus nilssonii), a most northern bat species.</title>
        <authorList>
            <person name="Laine V.N."/>
            <person name="Pulliainen A.T."/>
            <person name="Lilley T.M."/>
        </authorList>
    </citation>
    <scope>NUCLEOTIDE SEQUENCE</scope>
    <source>
        <strain evidence="2">BLF_Eptnil</strain>
        <tissue evidence="2">Kidney</tissue>
    </source>
</reference>
<keyword evidence="3" id="KW-1185">Reference proteome</keyword>
<evidence type="ECO:0000256" key="1">
    <source>
        <dbReference type="SAM" id="MobiDB-lite"/>
    </source>
</evidence>
<evidence type="ECO:0008006" key="4">
    <source>
        <dbReference type="Google" id="ProtNLM"/>
    </source>
</evidence>
<dbReference type="Proteomes" id="UP001177744">
    <property type="component" value="Unassembled WGS sequence"/>
</dbReference>